<evidence type="ECO:0000256" key="6">
    <source>
        <dbReference type="PIRSR" id="PIRSR600175-1"/>
    </source>
</evidence>
<dbReference type="InParanoid" id="B3S9E0"/>
<gene>
    <name evidence="9" type="ORF">TRIADDRAFT_31455</name>
</gene>
<name>B3S9E0_TRIAD</name>
<feature type="binding site" evidence="6">
    <location>
        <position position="36"/>
    </location>
    <ligand>
        <name>Na(+)</name>
        <dbReference type="ChEBI" id="CHEBI:29101"/>
        <label>1</label>
    </ligand>
</feature>
<proteinExistence type="predicted"/>
<dbReference type="HOGENOM" id="CLU_006855_9_1_1"/>
<dbReference type="PRINTS" id="PR00176">
    <property type="entry name" value="NANEUSMPORT"/>
</dbReference>
<evidence type="ECO:0000256" key="3">
    <source>
        <dbReference type="ARBA" id="ARBA00022692"/>
    </source>
</evidence>
<feature type="transmembrane region" description="Helical" evidence="8">
    <location>
        <begin position="458"/>
        <end position="479"/>
    </location>
</feature>
<dbReference type="PANTHER" id="PTHR11616">
    <property type="entry name" value="SODIUM/CHLORIDE DEPENDENT TRANSPORTER"/>
    <property type="match status" value="1"/>
</dbReference>
<feature type="transmembrane region" description="Helical" evidence="8">
    <location>
        <begin position="99"/>
        <end position="121"/>
    </location>
</feature>
<keyword evidence="2" id="KW-0813">Transport</keyword>
<dbReference type="PROSITE" id="PS00754">
    <property type="entry name" value="NA_NEUROTRAN_SYMP_2"/>
    <property type="match status" value="1"/>
</dbReference>
<evidence type="ECO:0000256" key="7">
    <source>
        <dbReference type="PIRSR" id="PIRSR600175-2"/>
    </source>
</evidence>
<evidence type="ECO:0000256" key="1">
    <source>
        <dbReference type="ARBA" id="ARBA00004141"/>
    </source>
</evidence>
<feature type="binding site" evidence="6">
    <location>
        <position position="298"/>
    </location>
    <ligand>
        <name>Na(+)</name>
        <dbReference type="ChEBI" id="CHEBI:29101"/>
        <label>1</label>
    </ligand>
</feature>
<feature type="disulfide bond" evidence="7">
    <location>
        <begin position="139"/>
        <end position="148"/>
    </location>
</feature>
<feature type="transmembrane region" description="Helical" evidence="8">
    <location>
        <begin position="25"/>
        <end position="42"/>
    </location>
</feature>
<dbReference type="GO" id="GO:0005886">
    <property type="term" value="C:plasma membrane"/>
    <property type="evidence" value="ECO:0000318"/>
    <property type="project" value="GO_Central"/>
</dbReference>
<dbReference type="InterPro" id="IPR000175">
    <property type="entry name" value="Na/ntran_symport"/>
</dbReference>
<accession>B3S9E0</accession>
<keyword evidence="5 8" id="KW-0472">Membrane</keyword>
<evidence type="ECO:0000256" key="4">
    <source>
        <dbReference type="ARBA" id="ARBA00022989"/>
    </source>
</evidence>
<feature type="binding site" evidence="6">
    <location>
        <position position="33"/>
    </location>
    <ligand>
        <name>Na(+)</name>
        <dbReference type="ChEBI" id="CHEBI:29101"/>
        <label>1</label>
    </ligand>
</feature>
<dbReference type="Pfam" id="PF00209">
    <property type="entry name" value="SNF"/>
    <property type="match status" value="1"/>
</dbReference>
<dbReference type="Proteomes" id="UP000009022">
    <property type="component" value="Unassembled WGS sequence"/>
</dbReference>
<keyword evidence="6" id="KW-0479">Metal-binding</keyword>
<evidence type="ECO:0000313" key="10">
    <source>
        <dbReference type="Proteomes" id="UP000009022"/>
    </source>
</evidence>
<dbReference type="GeneID" id="6758046"/>
<dbReference type="AlphaFoldDB" id="B3S9E0"/>
<evidence type="ECO:0000256" key="5">
    <source>
        <dbReference type="ARBA" id="ARBA00023136"/>
    </source>
</evidence>
<protein>
    <recommendedName>
        <fullName evidence="11">Transporter</fullName>
    </recommendedName>
</protein>
<reference evidence="9 10" key="1">
    <citation type="journal article" date="2008" name="Nature">
        <title>The Trichoplax genome and the nature of placozoans.</title>
        <authorList>
            <person name="Srivastava M."/>
            <person name="Begovic E."/>
            <person name="Chapman J."/>
            <person name="Putnam N.H."/>
            <person name="Hellsten U."/>
            <person name="Kawashima T."/>
            <person name="Kuo A."/>
            <person name="Mitros T."/>
            <person name="Salamov A."/>
            <person name="Carpenter M.L."/>
            <person name="Signorovitch A.Y."/>
            <person name="Moreno M.A."/>
            <person name="Kamm K."/>
            <person name="Grimwood J."/>
            <person name="Schmutz J."/>
            <person name="Shapiro H."/>
            <person name="Grigoriev I.V."/>
            <person name="Buss L.W."/>
            <person name="Schierwater B."/>
            <person name="Dellaporta S.L."/>
            <person name="Rokhsar D.S."/>
        </authorList>
    </citation>
    <scope>NUCLEOTIDE SEQUENCE [LARGE SCALE GENOMIC DNA]</scope>
    <source>
        <strain evidence="9 10">Grell-BS-1999</strain>
    </source>
</reference>
<dbReference type="CTD" id="6758046"/>
<feature type="transmembrane region" description="Helical" evidence="8">
    <location>
        <begin position="323"/>
        <end position="350"/>
    </location>
</feature>
<keyword evidence="3 8" id="KW-0812">Transmembrane</keyword>
<dbReference type="PhylomeDB" id="B3S9E0"/>
<evidence type="ECO:0000256" key="8">
    <source>
        <dbReference type="SAM" id="Phobius"/>
    </source>
</evidence>
<dbReference type="RefSeq" id="XP_002116833.1">
    <property type="nucleotide sequence ID" value="XM_002116797.1"/>
</dbReference>
<dbReference type="GO" id="GO:0035725">
    <property type="term" value="P:sodium ion transmembrane transport"/>
    <property type="evidence" value="ECO:0000318"/>
    <property type="project" value="GO_Central"/>
</dbReference>
<keyword evidence="10" id="KW-1185">Reference proteome</keyword>
<dbReference type="KEGG" id="tad:TRIADDRAFT_31455"/>
<evidence type="ECO:0000256" key="2">
    <source>
        <dbReference type="ARBA" id="ARBA00022448"/>
    </source>
</evidence>
<dbReference type="GO" id="GO:0006865">
    <property type="term" value="P:amino acid transport"/>
    <property type="evidence" value="ECO:0000318"/>
    <property type="project" value="GO_Central"/>
</dbReference>
<organism evidence="9 10">
    <name type="scientific">Trichoplax adhaerens</name>
    <name type="common">Trichoplax reptans</name>
    <dbReference type="NCBI Taxonomy" id="10228"/>
    <lineage>
        <taxon>Eukaryota</taxon>
        <taxon>Metazoa</taxon>
        <taxon>Placozoa</taxon>
        <taxon>Uniplacotomia</taxon>
        <taxon>Trichoplacea</taxon>
        <taxon>Trichoplacidae</taxon>
        <taxon>Trichoplax</taxon>
    </lineage>
</organism>
<dbReference type="PROSITE" id="PS50267">
    <property type="entry name" value="NA_NEUROTRAN_SYMP_3"/>
    <property type="match status" value="1"/>
</dbReference>
<dbReference type="EMBL" id="DS985258">
    <property type="protein sequence ID" value="EDV20633.1"/>
    <property type="molecule type" value="Genomic_DNA"/>
</dbReference>
<feature type="transmembrane region" description="Helical" evidence="8">
    <location>
        <begin position="386"/>
        <end position="415"/>
    </location>
</feature>
<feature type="binding site" evidence="6">
    <location>
        <position position="330"/>
    </location>
    <ligand>
        <name>Na(+)</name>
        <dbReference type="ChEBI" id="CHEBI:29101"/>
        <label>1</label>
    </ligand>
</feature>
<dbReference type="GO" id="GO:0046872">
    <property type="term" value="F:metal ion binding"/>
    <property type="evidence" value="ECO:0007669"/>
    <property type="project" value="UniProtKB-KW"/>
</dbReference>
<evidence type="ECO:0000313" key="9">
    <source>
        <dbReference type="EMBL" id="EDV20633.1"/>
    </source>
</evidence>
<dbReference type="InterPro" id="IPR037272">
    <property type="entry name" value="SNS_sf"/>
</dbReference>
<feature type="transmembrane region" description="Helical" evidence="8">
    <location>
        <begin position="214"/>
        <end position="232"/>
    </location>
</feature>
<dbReference type="PANTHER" id="PTHR11616:SF240">
    <property type="entry name" value="BLOATED TUBULES, ISOFORM B-RELATED"/>
    <property type="match status" value="1"/>
</dbReference>
<dbReference type="OrthoDB" id="6581954at2759"/>
<keyword evidence="6" id="KW-0915">Sodium</keyword>
<evidence type="ECO:0008006" key="11">
    <source>
        <dbReference type="Google" id="ProtNLM"/>
    </source>
</evidence>
<keyword evidence="7" id="KW-1015">Disulfide bond</keyword>
<dbReference type="SUPFAM" id="SSF161070">
    <property type="entry name" value="SNF-like"/>
    <property type="match status" value="1"/>
</dbReference>
<sequence>MATNHANGTSNESNEAKRSHWNKKMQSLLSSIGYTVGLGHIWEFPYLCATNGGAAFLVAYFVIYIIIGIPILFMELAIGQYAQMGSLQMMAHLFPILKGVGYAMIICSFGTAIYYNVMIAWSCNFLFASMQSELPWAGCEHDWNTNRCRTYDIKCQPFNYSLSNISNSPTLISLTYWGLIPSQSSNLTAPTDEFWNRMVLKINANINNFGEMQWNTALCLLLAWLIVYICIYKSIQSFSKVVVYFFVLFPYLTLVVIIVRGTTLSCSKAGILLYFHAGWEKLGQVDVWSKAATQVLKSLGLGYGCLITIGSHNKFNNNCFRDAMLVSLFNGITSLLAGLAMFSFTGFLAFANNGQVDNTIEGGIRLAFVAYPLMAAQVSLPKLWSILFYLMVMMLGLSTQVMYLENILVVVLDSFPKSVGARKRTSVISLLICCTIYGISLPCTTQAGYHIVNLMANHFTGISILIICLFESIAIGWGYGSIKLGKSVTKMIGYKPWLYYWWIFCWISVVPVFLMVYWMFIIRFLILYNYY</sequence>
<feature type="transmembrane region" description="Helical" evidence="8">
    <location>
        <begin position="241"/>
        <end position="259"/>
    </location>
</feature>
<feature type="transmembrane region" description="Helical" evidence="8">
    <location>
        <begin position="427"/>
        <end position="452"/>
    </location>
</feature>
<dbReference type="eggNOG" id="KOG3660">
    <property type="taxonomic scope" value="Eukaryota"/>
</dbReference>
<feature type="transmembrane region" description="Helical" evidence="8">
    <location>
        <begin position="54"/>
        <end position="78"/>
    </location>
</feature>
<feature type="binding site" evidence="6">
    <location>
        <position position="395"/>
    </location>
    <ligand>
        <name>Na(+)</name>
        <dbReference type="ChEBI" id="CHEBI:29101"/>
        <label>1</label>
    </ligand>
</feature>
<feature type="transmembrane region" description="Helical" evidence="8">
    <location>
        <begin position="499"/>
        <end position="526"/>
    </location>
</feature>
<keyword evidence="4 8" id="KW-1133">Transmembrane helix</keyword>
<comment type="subcellular location">
    <subcellularLocation>
        <location evidence="1">Membrane</location>
        <topology evidence="1">Multi-pass membrane protein</topology>
    </subcellularLocation>
</comment>